<dbReference type="FunFam" id="3.30.70.1050:FF:000004">
    <property type="entry name" value="Trigger factor"/>
    <property type="match status" value="1"/>
</dbReference>
<dbReference type="PROSITE" id="PS50059">
    <property type="entry name" value="FKBP_PPIASE"/>
    <property type="match status" value="1"/>
</dbReference>
<dbReference type="SUPFAM" id="SSF109998">
    <property type="entry name" value="Triger factor/SurA peptide-binding domain-like"/>
    <property type="match status" value="1"/>
</dbReference>
<dbReference type="AlphaFoldDB" id="B7S404"/>
<feature type="domain" description="PPIase FKBP-type" evidence="10">
    <location>
        <begin position="235"/>
        <end position="322"/>
    </location>
</feature>
<keyword evidence="12" id="KW-1185">Reference proteome</keyword>
<feature type="compositionally biased region" description="Basic and acidic residues" evidence="9">
    <location>
        <begin position="573"/>
        <end position="583"/>
    </location>
</feature>
<dbReference type="InterPro" id="IPR027304">
    <property type="entry name" value="Trigger_fact/SurA_dom_sf"/>
</dbReference>
<feature type="region of interest" description="Disordered" evidence="9">
    <location>
        <begin position="566"/>
        <end position="618"/>
    </location>
</feature>
<name>B7S404_PHATC</name>
<dbReference type="Pfam" id="PF05698">
    <property type="entry name" value="Trigger_C"/>
    <property type="match status" value="1"/>
</dbReference>
<dbReference type="KEGG" id="pti:PHATRDRAFT_bd1648"/>
<comment type="function">
    <text evidence="7">Involved in protein export. Acts as a chaperone by maintaining the newly synthesized protein in an open conformation. Functions as a peptidyl-prolyl cis-trans isomerase.</text>
</comment>
<reference evidence="11 12" key="1">
    <citation type="journal article" date="2008" name="Nature">
        <title>The Phaeodactylum genome reveals the evolutionary history of diatom genomes.</title>
        <authorList>
            <person name="Bowler C."/>
            <person name="Allen A.E."/>
            <person name="Badger J.H."/>
            <person name="Grimwood J."/>
            <person name="Jabbari K."/>
            <person name="Kuo A."/>
            <person name="Maheswari U."/>
            <person name="Martens C."/>
            <person name="Maumus F."/>
            <person name="Otillar R.P."/>
            <person name="Rayko E."/>
            <person name="Salamov A."/>
            <person name="Vandepoele K."/>
            <person name="Beszteri B."/>
            <person name="Gruber A."/>
            <person name="Heijde M."/>
            <person name="Katinka M."/>
            <person name="Mock T."/>
            <person name="Valentin K."/>
            <person name="Verret F."/>
            <person name="Berges J.A."/>
            <person name="Brownlee C."/>
            <person name="Cadoret J.P."/>
            <person name="Chiovitti A."/>
            <person name="Choi C.J."/>
            <person name="Coesel S."/>
            <person name="De Martino A."/>
            <person name="Detter J.C."/>
            <person name="Durkin C."/>
            <person name="Falciatore A."/>
            <person name="Fournet J."/>
            <person name="Haruta M."/>
            <person name="Huysman M.J."/>
            <person name="Jenkins B.D."/>
            <person name="Jiroutova K."/>
            <person name="Jorgensen R.E."/>
            <person name="Joubert Y."/>
            <person name="Kaplan A."/>
            <person name="Kroger N."/>
            <person name="Kroth P.G."/>
            <person name="La Roche J."/>
            <person name="Lindquist E."/>
            <person name="Lommer M."/>
            <person name="Martin-Jezequel V."/>
            <person name="Lopez P.J."/>
            <person name="Lucas S."/>
            <person name="Mangogna M."/>
            <person name="McGinnis K."/>
            <person name="Medlin L.K."/>
            <person name="Montsant A."/>
            <person name="Oudot-Le Secq M.P."/>
            <person name="Napoli C."/>
            <person name="Obornik M."/>
            <person name="Parker M.S."/>
            <person name="Petit J.L."/>
            <person name="Porcel B.M."/>
            <person name="Poulsen N."/>
            <person name="Robison M."/>
            <person name="Rychlewski L."/>
            <person name="Rynearson T.A."/>
            <person name="Schmutz J."/>
            <person name="Shapiro H."/>
            <person name="Siaut M."/>
            <person name="Stanley M."/>
            <person name="Sussman M.R."/>
            <person name="Taylor A.R."/>
            <person name="Vardi A."/>
            <person name="von Dassow P."/>
            <person name="Vyverman W."/>
            <person name="Willis A."/>
            <person name="Wyrwicz L.S."/>
            <person name="Rokhsar D.S."/>
            <person name="Weissenbach J."/>
            <person name="Armbrust E.V."/>
            <person name="Green B.R."/>
            <person name="Van de Peer Y."/>
            <person name="Grigoriev I.V."/>
        </authorList>
    </citation>
    <scope>NUCLEOTIDE SEQUENCE [LARGE SCALE GENOMIC DNA]</scope>
    <source>
        <strain evidence="11 12">CCAP 1055/1</strain>
    </source>
</reference>
<evidence type="ECO:0000313" key="12">
    <source>
        <dbReference type="Proteomes" id="UP000000759"/>
    </source>
</evidence>
<dbReference type="STRING" id="556484.B7S404"/>
<evidence type="ECO:0000256" key="9">
    <source>
        <dbReference type="SAM" id="MobiDB-lite"/>
    </source>
</evidence>
<dbReference type="GeneID" id="7205125"/>
<dbReference type="PaxDb" id="2850-Phatrdraft1648"/>
<evidence type="ECO:0000259" key="10">
    <source>
        <dbReference type="PROSITE" id="PS50059"/>
    </source>
</evidence>
<dbReference type="Gene3D" id="3.30.70.1050">
    <property type="entry name" value="Trigger factor ribosome-binding domain"/>
    <property type="match status" value="1"/>
</dbReference>
<dbReference type="GO" id="GO:0043022">
    <property type="term" value="F:ribosome binding"/>
    <property type="evidence" value="ECO:0007669"/>
    <property type="project" value="TreeGrafter"/>
</dbReference>
<dbReference type="Gene3D" id="3.10.50.40">
    <property type="match status" value="1"/>
</dbReference>
<dbReference type="HAMAP" id="MF_00303">
    <property type="entry name" value="Trigger_factor_Tig"/>
    <property type="match status" value="1"/>
</dbReference>
<dbReference type="PANTHER" id="PTHR30560">
    <property type="entry name" value="TRIGGER FACTOR CHAPERONE AND PEPTIDYL-PROLYL CIS/TRANS ISOMERASE"/>
    <property type="match status" value="1"/>
</dbReference>
<dbReference type="InterPro" id="IPR008881">
    <property type="entry name" value="Trigger_fac_ribosome-bd_bac"/>
</dbReference>
<dbReference type="InterPro" id="IPR001179">
    <property type="entry name" value="PPIase_FKBP_dom"/>
</dbReference>
<dbReference type="SUPFAM" id="SSF102735">
    <property type="entry name" value="Trigger factor ribosome-binding domain"/>
    <property type="match status" value="1"/>
</dbReference>
<organism evidence="11 12">
    <name type="scientific">Phaeodactylum tricornutum (strain CCAP 1055/1)</name>
    <dbReference type="NCBI Taxonomy" id="556484"/>
    <lineage>
        <taxon>Eukaryota</taxon>
        <taxon>Sar</taxon>
        <taxon>Stramenopiles</taxon>
        <taxon>Ochrophyta</taxon>
        <taxon>Bacillariophyta</taxon>
        <taxon>Bacillariophyceae</taxon>
        <taxon>Bacillariophycidae</taxon>
        <taxon>Naviculales</taxon>
        <taxon>Phaeodactylaceae</taxon>
        <taxon>Phaeodactylum</taxon>
    </lineage>
</organism>
<evidence type="ECO:0000256" key="5">
    <source>
        <dbReference type="ARBA" id="ARBA00023186"/>
    </source>
</evidence>
<dbReference type="SUPFAM" id="SSF54534">
    <property type="entry name" value="FKBP-like"/>
    <property type="match status" value="1"/>
</dbReference>
<dbReference type="InterPro" id="IPR036611">
    <property type="entry name" value="Trigger_fac_ribosome-bd_sf"/>
</dbReference>
<keyword evidence="5" id="KW-0143">Chaperone</keyword>
<dbReference type="EC" id="5.2.1.8" evidence="3 8"/>
<accession>B7S404</accession>
<dbReference type="NCBIfam" id="TIGR00115">
    <property type="entry name" value="tig"/>
    <property type="match status" value="1"/>
</dbReference>
<dbReference type="GO" id="GO:0015031">
    <property type="term" value="P:protein transport"/>
    <property type="evidence" value="ECO:0007669"/>
    <property type="project" value="InterPro"/>
</dbReference>
<dbReference type="RefSeq" id="XP_002176290.1">
    <property type="nucleotide sequence ID" value="XM_002176254.1"/>
</dbReference>
<sequence>MPLGRYGVVLLAAAASSHWGETSAWAPFVSHRTRPHRITTPRLMSTSPSNAVKRLPDSAVELAIPVPAAATQAAYDKVCRELARTVQIPGFRKGSRIPPPVLEQALAAKGGRNALKTQAINELVGTLVEPALKDANLQPIGQPTLLVPAEELANDFEAGKSVTLTVRCDVWPDVEWKRDPDRADDPDAKPYLGLTGSYRRKPFNQPKLDLALNDLRERYATLVPITDAEYRLQMGDACTVNMVGYLATPQGDKGEPLPNAASGDRVEVILGTGRYMEGLVEGLVGAKVGETKAVQVNFPEKLRDKSLAGKRAIFDVEVLEASERQVPEVTDEFAVQVKAGLTADTLLAELRKAIDAEDAKEFTPARNKALGQALADVMDMQVPDTLVSNQAREKFAVMMSEMRDSGVSDEEIKRQINPENFAKYKEIVKDDIIKDFKVSIAADEIGRLENVQVPDYQVEEQMEAIRKDAAESKQELDENMIRGKVEATLQRQAVFDWLAERSQLQVEFEDDYFDEALMEKLAKESLEREEQIAAGKAATPESGKLEPVGVEAPAAVDAAVEENVVPVPAETEPEPKAEKKEDETVVETTAPEPVPEEEQKDPVVAETTEDEEAKKERYASMTLEDRAFAILQDIGLAGGDETTTKK</sequence>
<dbReference type="Pfam" id="PF00254">
    <property type="entry name" value="FKBP_C"/>
    <property type="match status" value="1"/>
</dbReference>
<protein>
    <recommendedName>
        <fullName evidence="3 8">peptidylprolyl isomerase</fullName>
        <ecNumber evidence="3 8">5.2.1.8</ecNumber>
    </recommendedName>
</protein>
<evidence type="ECO:0000256" key="2">
    <source>
        <dbReference type="ARBA" id="ARBA00005464"/>
    </source>
</evidence>
<evidence type="ECO:0000256" key="7">
    <source>
        <dbReference type="ARBA" id="ARBA00024849"/>
    </source>
</evidence>
<dbReference type="GO" id="GO:0051083">
    <property type="term" value="P:'de novo' cotranslational protein folding"/>
    <property type="evidence" value="ECO:0007669"/>
    <property type="project" value="TreeGrafter"/>
</dbReference>
<evidence type="ECO:0000256" key="6">
    <source>
        <dbReference type="ARBA" id="ARBA00023235"/>
    </source>
</evidence>
<dbReference type="InParanoid" id="B7S404"/>
<dbReference type="InterPro" id="IPR037041">
    <property type="entry name" value="Trigger_fac_C_sf"/>
</dbReference>
<comment type="similarity">
    <text evidence="2">Belongs to the FKBP-type PPIase family. Tig subfamily.</text>
</comment>
<dbReference type="OrthoDB" id="3366at2759"/>
<evidence type="ECO:0000256" key="4">
    <source>
        <dbReference type="ARBA" id="ARBA00023110"/>
    </source>
</evidence>
<dbReference type="GO" id="GO:0044183">
    <property type="term" value="F:protein folding chaperone"/>
    <property type="evidence" value="ECO:0007669"/>
    <property type="project" value="TreeGrafter"/>
</dbReference>
<dbReference type="InterPro" id="IPR046357">
    <property type="entry name" value="PPIase_dom_sf"/>
</dbReference>
<keyword evidence="4 8" id="KW-0697">Rotamase</keyword>
<gene>
    <name evidence="11" type="ORF">PHATRDRAFT_bd1648</name>
</gene>
<dbReference type="Proteomes" id="UP000000759">
    <property type="component" value="Unassembled WGS sequence"/>
</dbReference>
<dbReference type="PANTHER" id="PTHR30560:SF3">
    <property type="entry name" value="TRIGGER FACTOR-LIKE PROTEIN TIG, CHLOROPLASTIC"/>
    <property type="match status" value="1"/>
</dbReference>
<proteinExistence type="inferred from homology"/>
<evidence type="ECO:0000313" key="11">
    <source>
        <dbReference type="EMBL" id="EEC42682.1"/>
    </source>
</evidence>
<dbReference type="Pfam" id="PF05697">
    <property type="entry name" value="Trigger_N"/>
    <property type="match status" value="1"/>
</dbReference>
<evidence type="ECO:0000256" key="3">
    <source>
        <dbReference type="ARBA" id="ARBA00013194"/>
    </source>
</evidence>
<reference evidence="12" key="2">
    <citation type="submission" date="2008-08" db="EMBL/GenBank/DDBJ databases">
        <authorList>
            <consortium name="Diatom Consortium"/>
            <person name="Grigoriev I."/>
            <person name="Grimwood J."/>
            <person name="Kuo A."/>
            <person name="Otillar R.P."/>
            <person name="Salamov A."/>
            <person name="Detter J.C."/>
            <person name="Lindquist E."/>
            <person name="Shapiro H."/>
            <person name="Lucas S."/>
            <person name="Glavina del Rio T."/>
            <person name="Pitluck S."/>
            <person name="Rokhsar D."/>
            <person name="Bowler C."/>
        </authorList>
    </citation>
    <scope>GENOME REANNOTATION</scope>
    <source>
        <strain evidence="12">CCAP 1055/1</strain>
    </source>
</reference>
<keyword evidence="6 8" id="KW-0413">Isomerase</keyword>
<dbReference type="Gene3D" id="1.10.3120.10">
    <property type="entry name" value="Trigger factor, C-terminal domain"/>
    <property type="match status" value="1"/>
</dbReference>
<dbReference type="HOGENOM" id="CLU_413621_0_0_1"/>
<comment type="catalytic activity">
    <reaction evidence="1 8">
        <text>[protein]-peptidylproline (omega=180) = [protein]-peptidylproline (omega=0)</text>
        <dbReference type="Rhea" id="RHEA:16237"/>
        <dbReference type="Rhea" id="RHEA-COMP:10747"/>
        <dbReference type="Rhea" id="RHEA-COMP:10748"/>
        <dbReference type="ChEBI" id="CHEBI:83833"/>
        <dbReference type="ChEBI" id="CHEBI:83834"/>
        <dbReference type="EC" id="5.2.1.8"/>
    </reaction>
</comment>
<dbReference type="InterPro" id="IPR008880">
    <property type="entry name" value="Trigger_fac_C"/>
</dbReference>
<dbReference type="GO" id="GO:0003755">
    <property type="term" value="F:peptidyl-prolyl cis-trans isomerase activity"/>
    <property type="evidence" value="ECO:0007669"/>
    <property type="project" value="UniProtKB-KW"/>
</dbReference>
<dbReference type="GO" id="GO:0043335">
    <property type="term" value="P:protein unfolding"/>
    <property type="evidence" value="ECO:0007669"/>
    <property type="project" value="TreeGrafter"/>
</dbReference>
<dbReference type="InterPro" id="IPR005215">
    <property type="entry name" value="Trig_fac"/>
</dbReference>
<evidence type="ECO:0000256" key="1">
    <source>
        <dbReference type="ARBA" id="ARBA00000971"/>
    </source>
</evidence>
<evidence type="ECO:0000256" key="8">
    <source>
        <dbReference type="PROSITE-ProRule" id="PRU00277"/>
    </source>
</evidence>
<dbReference type="eggNOG" id="ENOG502QUET">
    <property type="taxonomic scope" value="Eukaryota"/>
</dbReference>
<dbReference type="EMBL" id="DS999283">
    <property type="protein sequence ID" value="EEC42682.1"/>
    <property type="molecule type" value="Genomic_DNA"/>
</dbReference>